<dbReference type="SUPFAM" id="SSF55729">
    <property type="entry name" value="Acyl-CoA N-acyltransferases (Nat)"/>
    <property type="match status" value="1"/>
</dbReference>
<accession>A0A098LCI5</accession>
<evidence type="ECO:0000313" key="4">
    <source>
        <dbReference type="EMBL" id="GAL84716.1"/>
    </source>
</evidence>
<dbReference type="PANTHER" id="PTHR43420">
    <property type="entry name" value="ACETYLTRANSFERASE"/>
    <property type="match status" value="1"/>
</dbReference>
<evidence type="ECO:0000313" key="5">
    <source>
        <dbReference type="Proteomes" id="UP000030185"/>
    </source>
</evidence>
<dbReference type="InterPro" id="IPR050680">
    <property type="entry name" value="YpeA/RimI_acetyltransf"/>
</dbReference>
<dbReference type="EMBL" id="BBLT01000003">
    <property type="protein sequence ID" value="GAL84716.1"/>
    <property type="molecule type" value="Genomic_DNA"/>
</dbReference>
<keyword evidence="5" id="KW-1185">Reference proteome</keyword>
<dbReference type="Pfam" id="PF00583">
    <property type="entry name" value="Acetyltransf_1"/>
    <property type="match status" value="1"/>
</dbReference>
<dbReference type="STRING" id="153721.MYP_1944"/>
<dbReference type="AlphaFoldDB" id="A0A098LCI5"/>
<dbReference type="Proteomes" id="UP000030185">
    <property type="component" value="Unassembled WGS sequence"/>
</dbReference>
<dbReference type="GO" id="GO:0016747">
    <property type="term" value="F:acyltransferase activity, transferring groups other than amino-acyl groups"/>
    <property type="evidence" value="ECO:0007669"/>
    <property type="project" value="InterPro"/>
</dbReference>
<gene>
    <name evidence="4" type="ORF">MYP_1944</name>
</gene>
<evidence type="ECO:0000259" key="3">
    <source>
        <dbReference type="PROSITE" id="PS51186"/>
    </source>
</evidence>
<dbReference type="InterPro" id="IPR000182">
    <property type="entry name" value="GNAT_dom"/>
</dbReference>
<feature type="domain" description="N-acetyltransferase" evidence="3">
    <location>
        <begin position="5"/>
        <end position="163"/>
    </location>
</feature>
<proteinExistence type="predicted"/>
<dbReference type="RefSeq" id="WP_045462003.1">
    <property type="nucleotide sequence ID" value="NZ_BBLT01000003.1"/>
</dbReference>
<dbReference type="InterPro" id="IPR016181">
    <property type="entry name" value="Acyl_CoA_acyltransferase"/>
</dbReference>
<dbReference type="PANTHER" id="PTHR43420:SF44">
    <property type="entry name" value="ACETYLTRANSFERASE YPEA"/>
    <property type="match status" value="1"/>
</dbReference>
<organism evidence="4 5">
    <name type="scientific">Sporocytophaga myxococcoides</name>
    <dbReference type="NCBI Taxonomy" id="153721"/>
    <lineage>
        <taxon>Bacteria</taxon>
        <taxon>Pseudomonadati</taxon>
        <taxon>Bacteroidota</taxon>
        <taxon>Cytophagia</taxon>
        <taxon>Cytophagales</taxon>
        <taxon>Cytophagaceae</taxon>
        <taxon>Sporocytophaga</taxon>
    </lineage>
</organism>
<evidence type="ECO:0000256" key="2">
    <source>
        <dbReference type="ARBA" id="ARBA00023315"/>
    </source>
</evidence>
<dbReference type="Gene3D" id="3.40.630.30">
    <property type="match status" value="1"/>
</dbReference>
<reference evidence="4 5" key="1">
    <citation type="submission" date="2014-09" db="EMBL/GenBank/DDBJ databases">
        <title>Sporocytophaga myxococcoides PG-01 genome sequencing.</title>
        <authorList>
            <person name="Liu L."/>
            <person name="Gao P.J."/>
            <person name="Chen G.J."/>
            <person name="Wang L.S."/>
        </authorList>
    </citation>
    <scope>NUCLEOTIDE SEQUENCE [LARGE SCALE GENOMIC DNA]</scope>
    <source>
        <strain evidence="4 5">PG-01</strain>
    </source>
</reference>
<dbReference type="OrthoDB" id="9799601at2"/>
<dbReference type="CDD" id="cd04301">
    <property type="entry name" value="NAT_SF"/>
    <property type="match status" value="1"/>
</dbReference>
<protein>
    <submittedName>
        <fullName evidence="4">GNAT family acetyltransferase</fullName>
    </submittedName>
</protein>
<keyword evidence="1 4" id="KW-0808">Transferase</keyword>
<sequence length="163" mass="18682">MTDNIHFVQADLSDSKQFEDFWSLLNEYASDIMGGGAALPIERKEQLRMQLPEVRNSYILIAYINDQPAGLANCFTSFSTFNAAPLLNIHDFVVKESFRNKGIALAMLNQIEKYAREKKYCKLTLEVLEGNKRARHLYNTFGFSSYELDPMLGKAIFLDKKLK</sequence>
<dbReference type="PROSITE" id="PS51186">
    <property type="entry name" value="GNAT"/>
    <property type="match status" value="1"/>
</dbReference>
<dbReference type="eggNOG" id="COG0456">
    <property type="taxonomic scope" value="Bacteria"/>
</dbReference>
<name>A0A098LCI5_9BACT</name>
<keyword evidence="2" id="KW-0012">Acyltransferase</keyword>
<evidence type="ECO:0000256" key="1">
    <source>
        <dbReference type="ARBA" id="ARBA00022679"/>
    </source>
</evidence>
<comment type="caution">
    <text evidence="4">The sequence shown here is derived from an EMBL/GenBank/DDBJ whole genome shotgun (WGS) entry which is preliminary data.</text>
</comment>